<evidence type="ECO:0000256" key="1">
    <source>
        <dbReference type="ARBA" id="ARBA00023067"/>
    </source>
</evidence>
<dbReference type="InterPro" id="IPR010992">
    <property type="entry name" value="IHF-like_DNA-bd_dom_sf"/>
</dbReference>
<dbReference type="PANTHER" id="PTHR33175">
    <property type="entry name" value="DNA-BINDING PROTEIN HU"/>
    <property type="match status" value="1"/>
</dbReference>
<dbReference type="Gene3D" id="4.10.520.10">
    <property type="entry name" value="IHF-like DNA-binding proteins"/>
    <property type="match status" value="1"/>
</dbReference>
<dbReference type="Pfam" id="PF00216">
    <property type="entry name" value="Bac_DNA_binding"/>
    <property type="match status" value="1"/>
</dbReference>
<dbReference type="SUPFAM" id="SSF47729">
    <property type="entry name" value="IHF-like DNA-binding proteins"/>
    <property type="match status" value="1"/>
</dbReference>
<protein>
    <recommendedName>
        <fullName evidence="6">DNA-binding protein HU</fullName>
    </recommendedName>
</protein>
<comment type="similarity">
    <text evidence="3">Belongs to the bacterial histone-like protein family.</text>
</comment>
<keyword evidence="2" id="KW-0238">DNA-binding</keyword>
<evidence type="ECO:0000313" key="5">
    <source>
        <dbReference type="Proteomes" id="UP000176786"/>
    </source>
</evidence>
<sequence length="92" mass="9901">MNKSEFIDTLAGHMGIARGEAEKMLNSFIDVVTDVLKRGDEVNITGFGAFTVVQRAARMGVNPQRPGEKIQIAASRAPKFKAGKGLKDAVRA</sequence>
<dbReference type="SMART" id="SM00411">
    <property type="entry name" value="BHL"/>
    <property type="match status" value="1"/>
</dbReference>
<dbReference type="Proteomes" id="UP000176786">
    <property type="component" value="Unassembled WGS sequence"/>
</dbReference>
<gene>
    <name evidence="4" type="ORF">A3J48_00885</name>
</gene>
<dbReference type="AlphaFoldDB" id="A0A1F5P8F9"/>
<accession>A0A1F5P8F9</accession>
<dbReference type="GO" id="GO:0030261">
    <property type="term" value="P:chromosome condensation"/>
    <property type="evidence" value="ECO:0007669"/>
    <property type="project" value="UniProtKB-KW"/>
</dbReference>
<dbReference type="EMBL" id="MFES01000008">
    <property type="protein sequence ID" value="OGE86158.1"/>
    <property type="molecule type" value="Genomic_DNA"/>
</dbReference>
<evidence type="ECO:0000256" key="3">
    <source>
        <dbReference type="RuleBase" id="RU003939"/>
    </source>
</evidence>
<dbReference type="GO" id="GO:0003677">
    <property type="term" value="F:DNA binding"/>
    <property type="evidence" value="ECO:0007669"/>
    <property type="project" value="UniProtKB-KW"/>
</dbReference>
<evidence type="ECO:0000313" key="4">
    <source>
        <dbReference type="EMBL" id="OGE86158.1"/>
    </source>
</evidence>
<evidence type="ECO:0000256" key="2">
    <source>
        <dbReference type="ARBA" id="ARBA00023125"/>
    </source>
</evidence>
<dbReference type="InterPro" id="IPR000119">
    <property type="entry name" value="Hist_DNA-bd"/>
</dbReference>
<dbReference type="PRINTS" id="PR01727">
    <property type="entry name" value="DNABINDINGHU"/>
</dbReference>
<evidence type="ECO:0008006" key="6">
    <source>
        <dbReference type="Google" id="ProtNLM"/>
    </source>
</evidence>
<comment type="caution">
    <text evidence="4">The sequence shown here is derived from an EMBL/GenBank/DDBJ whole genome shotgun (WGS) entry which is preliminary data.</text>
</comment>
<dbReference type="CDD" id="cd13831">
    <property type="entry name" value="HU"/>
    <property type="match status" value="1"/>
</dbReference>
<proteinExistence type="inferred from homology"/>
<name>A0A1F5P8F9_9BACT</name>
<dbReference type="STRING" id="1817832.A3J48_00885"/>
<keyword evidence="1" id="KW-0226">DNA condensation</keyword>
<reference evidence="4 5" key="1">
    <citation type="journal article" date="2016" name="Nat. Commun.">
        <title>Thousands of microbial genomes shed light on interconnected biogeochemical processes in an aquifer system.</title>
        <authorList>
            <person name="Anantharaman K."/>
            <person name="Brown C.T."/>
            <person name="Hug L.A."/>
            <person name="Sharon I."/>
            <person name="Castelle C.J."/>
            <person name="Probst A.J."/>
            <person name="Thomas B.C."/>
            <person name="Singh A."/>
            <person name="Wilkins M.J."/>
            <person name="Karaoz U."/>
            <person name="Brodie E.L."/>
            <person name="Williams K.H."/>
            <person name="Hubbard S.S."/>
            <person name="Banfield J.F."/>
        </authorList>
    </citation>
    <scope>NUCLEOTIDE SEQUENCE [LARGE SCALE GENOMIC DNA]</scope>
</reference>
<organism evidence="4 5">
    <name type="scientific">Candidatus Doudnabacteria bacterium RIFCSPHIGHO2_02_FULL_46_11</name>
    <dbReference type="NCBI Taxonomy" id="1817832"/>
    <lineage>
        <taxon>Bacteria</taxon>
        <taxon>Candidatus Doudnaibacteriota</taxon>
    </lineage>
</organism>
<dbReference type="PANTHER" id="PTHR33175:SF3">
    <property type="entry name" value="DNA-BINDING PROTEIN HU-BETA"/>
    <property type="match status" value="1"/>
</dbReference>
<dbReference type="GO" id="GO:0030527">
    <property type="term" value="F:structural constituent of chromatin"/>
    <property type="evidence" value="ECO:0007669"/>
    <property type="project" value="InterPro"/>
</dbReference>